<keyword evidence="1" id="KW-0472">Membrane</keyword>
<evidence type="ECO:0008006" key="4">
    <source>
        <dbReference type="Google" id="ProtNLM"/>
    </source>
</evidence>
<feature type="transmembrane region" description="Helical" evidence="1">
    <location>
        <begin position="12"/>
        <end position="30"/>
    </location>
</feature>
<name>A0ABV4NCZ4_9VIBR</name>
<keyword evidence="1" id="KW-0812">Transmembrane</keyword>
<dbReference type="EMBL" id="JBFRUW010000042">
    <property type="protein sequence ID" value="MFA0569021.1"/>
    <property type="molecule type" value="Genomic_DNA"/>
</dbReference>
<comment type="caution">
    <text evidence="2">The sequence shown here is derived from an EMBL/GenBank/DDBJ whole genome shotgun (WGS) entry which is preliminary data.</text>
</comment>
<accession>A0ABV4NCZ4</accession>
<feature type="transmembrane region" description="Helical" evidence="1">
    <location>
        <begin position="42"/>
        <end position="63"/>
    </location>
</feature>
<sequence length="69" mass="7338">MLNTQMGNEVKLILVAIVCALLLIIGHVLLAKAFADMAWAEYTTAAIPFVMLAICGVAIKFAASQDIDS</sequence>
<organism evidence="2 3">
    <name type="scientific">Vibrio gallaecicus</name>
    <dbReference type="NCBI Taxonomy" id="552386"/>
    <lineage>
        <taxon>Bacteria</taxon>
        <taxon>Pseudomonadati</taxon>
        <taxon>Pseudomonadota</taxon>
        <taxon>Gammaproteobacteria</taxon>
        <taxon>Vibrionales</taxon>
        <taxon>Vibrionaceae</taxon>
        <taxon>Vibrio</taxon>
    </lineage>
</organism>
<keyword evidence="3" id="KW-1185">Reference proteome</keyword>
<gene>
    <name evidence="2" type="ORF">AB4566_12130</name>
</gene>
<dbReference type="Proteomes" id="UP001570417">
    <property type="component" value="Unassembled WGS sequence"/>
</dbReference>
<proteinExistence type="predicted"/>
<evidence type="ECO:0000256" key="1">
    <source>
        <dbReference type="SAM" id="Phobius"/>
    </source>
</evidence>
<keyword evidence="1" id="KW-1133">Transmembrane helix</keyword>
<evidence type="ECO:0000313" key="3">
    <source>
        <dbReference type="Proteomes" id="UP001570417"/>
    </source>
</evidence>
<protein>
    <recommendedName>
        <fullName evidence="4">Asparaginyl-tRNA synthetase</fullName>
    </recommendedName>
</protein>
<evidence type="ECO:0000313" key="2">
    <source>
        <dbReference type="EMBL" id="MFA0569021.1"/>
    </source>
</evidence>
<reference evidence="2 3" key="1">
    <citation type="journal article" date="2024" name="ISME J.">
        <title>Tailless and filamentous prophages are predominant in marine Vibrio.</title>
        <authorList>
            <person name="Steensen K."/>
            <person name="Seneca J."/>
            <person name="Bartlau N."/>
            <person name="Yu X.A."/>
            <person name="Hussain F.A."/>
            <person name="Polz M.F."/>
        </authorList>
    </citation>
    <scope>NUCLEOTIDE SEQUENCE [LARGE SCALE GENOMIC DNA]</scope>
    <source>
        <strain evidence="2 3">10N.222.51.A1</strain>
    </source>
</reference>
<dbReference type="RefSeq" id="WP_137372605.1">
    <property type="nucleotide sequence ID" value="NZ_AP025490.1"/>
</dbReference>